<proteinExistence type="predicted"/>
<dbReference type="InterPro" id="IPR006530">
    <property type="entry name" value="YD"/>
</dbReference>
<dbReference type="InterPro" id="IPR045351">
    <property type="entry name" value="DUF6531"/>
</dbReference>
<comment type="caution">
    <text evidence="6">The sequence shown here is derived from an EMBL/GenBank/DDBJ whole genome shotgun (WGS) entry which is preliminary data.</text>
</comment>
<evidence type="ECO:0000256" key="2">
    <source>
        <dbReference type="SAM" id="MobiDB-lite"/>
    </source>
</evidence>
<feature type="compositionally biased region" description="Polar residues" evidence="2">
    <location>
        <begin position="1175"/>
        <end position="1190"/>
    </location>
</feature>
<dbReference type="InterPro" id="IPR022385">
    <property type="entry name" value="Rhs_assc_core"/>
</dbReference>
<organism evidence="6 7">
    <name type="scientific">Streptomyces monticola</name>
    <dbReference type="NCBI Taxonomy" id="2666263"/>
    <lineage>
        <taxon>Bacteria</taxon>
        <taxon>Bacillati</taxon>
        <taxon>Actinomycetota</taxon>
        <taxon>Actinomycetes</taxon>
        <taxon>Kitasatosporales</taxon>
        <taxon>Streptomycetaceae</taxon>
        <taxon>Streptomyces</taxon>
    </lineage>
</organism>
<feature type="domain" description="Teneurin-like YD-shell" evidence="5">
    <location>
        <begin position="1335"/>
        <end position="1414"/>
    </location>
</feature>
<feature type="region of interest" description="Disordered" evidence="2">
    <location>
        <begin position="205"/>
        <end position="230"/>
    </location>
</feature>
<dbReference type="Pfam" id="PF25023">
    <property type="entry name" value="TEN_YD-shell"/>
    <property type="match status" value="1"/>
</dbReference>
<name>A0ABW2JJJ7_9ACTN</name>
<dbReference type="NCBIfam" id="TIGR01643">
    <property type="entry name" value="YD_repeat_2x"/>
    <property type="match status" value="15"/>
</dbReference>
<protein>
    <submittedName>
        <fullName evidence="6">T7SS-secreted protein</fullName>
    </submittedName>
</protein>
<dbReference type="InterPro" id="IPR031325">
    <property type="entry name" value="RHS_repeat"/>
</dbReference>
<dbReference type="PANTHER" id="PTHR32305">
    <property type="match status" value="1"/>
</dbReference>
<dbReference type="Proteomes" id="UP001596523">
    <property type="component" value="Unassembled WGS sequence"/>
</dbReference>
<feature type="compositionally biased region" description="Basic and acidic residues" evidence="2">
    <location>
        <begin position="219"/>
        <end position="230"/>
    </location>
</feature>
<dbReference type="Pfam" id="PF20148">
    <property type="entry name" value="DUF6531"/>
    <property type="match status" value="1"/>
</dbReference>
<dbReference type="NCBIfam" id="TIGR03696">
    <property type="entry name" value="Rhs_assc_core"/>
    <property type="match status" value="1"/>
</dbReference>
<feature type="region of interest" description="Disordered" evidence="2">
    <location>
        <begin position="1175"/>
        <end position="1195"/>
    </location>
</feature>
<feature type="domain" description="Putative T7SS secretion signal" evidence="4">
    <location>
        <begin position="16"/>
        <end position="264"/>
    </location>
</feature>
<evidence type="ECO:0000313" key="6">
    <source>
        <dbReference type="EMBL" id="MFC7306296.1"/>
    </source>
</evidence>
<dbReference type="Gene3D" id="2.180.10.10">
    <property type="entry name" value="RHS repeat-associated core"/>
    <property type="match status" value="4"/>
</dbReference>
<evidence type="ECO:0000259" key="3">
    <source>
        <dbReference type="Pfam" id="PF20148"/>
    </source>
</evidence>
<reference evidence="7" key="1">
    <citation type="journal article" date="2019" name="Int. J. Syst. Evol. Microbiol.">
        <title>The Global Catalogue of Microorganisms (GCM) 10K type strain sequencing project: providing services to taxonomists for standard genome sequencing and annotation.</title>
        <authorList>
            <consortium name="The Broad Institute Genomics Platform"/>
            <consortium name="The Broad Institute Genome Sequencing Center for Infectious Disease"/>
            <person name="Wu L."/>
            <person name="Ma J."/>
        </authorList>
    </citation>
    <scope>NUCLEOTIDE SEQUENCE [LARGE SCALE GENOMIC DNA]</scope>
    <source>
        <strain evidence="7">SYNS20</strain>
    </source>
</reference>
<dbReference type="InterPro" id="IPR050708">
    <property type="entry name" value="T6SS_VgrG/RHS"/>
</dbReference>
<feature type="domain" description="DUF6531" evidence="3">
    <location>
        <begin position="408"/>
        <end position="480"/>
    </location>
</feature>
<dbReference type="EMBL" id="JBHTCF010000007">
    <property type="protein sequence ID" value="MFC7306296.1"/>
    <property type="molecule type" value="Genomic_DNA"/>
</dbReference>
<keyword evidence="7" id="KW-1185">Reference proteome</keyword>
<evidence type="ECO:0000256" key="1">
    <source>
        <dbReference type="ARBA" id="ARBA00022737"/>
    </source>
</evidence>
<dbReference type="PANTHER" id="PTHR32305:SF15">
    <property type="entry name" value="PROTEIN RHSA-RELATED"/>
    <property type="match status" value="1"/>
</dbReference>
<evidence type="ECO:0000313" key="7">
    <source>
        <dbReference type="Proteomes" id="UP001596523"/>
    </source>
</evidence>
<dbReference type="Pfam" id="PF05593">
    <property type="entry name" value="RHS_repeat"/>
    <property type="match status" value="10"/>
</dbReference>
<evidence type="ECO:0000259" key="4">
    <source>
        <dbReference type="Pfam" id="PF21725"/>
    </source>
</evidence>
<dbReference type="RefSeq" id="WP_381831649.1">
    <property type="nucleotide sequence ID" value="NZ_JBHTCF010000007.1"/>
</dbReference>
<dbReference type="InterPro" id="IPR056823">
    <property type="entry name" value="TEN-like_YD-shell"/>
</dbReference>
<sequence length="1592" mass="172819">MGFGDALNSIGDAADGAIDTVKEKTGEAVGWAADKTADGLGAVGADSAAEGVRDVGEGVNNRLGGDVAERGLGESEDPKELIHGSAPAIEKRAGQLKDFAAAFEKVGRGLAALDSGAWQGKAGDAFREAWDMQPMEWLKAADACEDASSALRRYAETVEWSQAQAVAAIETFKSAQKTTQSAAQAHDARVAEYETAATDYTRLAMTGADPGPEPTAPGDFKDPGAAGRKEAQEILDEARRQRTEAAGDARRRVQRALEAAPPKPEFIDRVGANFTDGVQSHAMNLAHFGAGALKGLGETVALARTVNPIDPYNLTHPGQWMSQMQLLGAGLAGTVAHPERLPKAFIGAGWTSDPGEALGKFAANLIGGKGAGGLAKTAGKSAVSGAARSTVRESLAQAAKRLKCRIFGDPIDIATGRMLLPQTDVSLPGRLPLLFTRRFESAYRSGRWFGPSWSSTADERLEIDAEGVIFVREGGSLLAYPHPAPGVPVLPFEGDRYPLVVDPYGDYSVIDEEHGRAWHFAGPGGDGNGIALLAQITDRSGQYLTFDYDAEGAPTGITHSAGHRLLITTEGARITALHLAGGAPDGGDQELVRFGYDTDGHLASVTNSSGLPTRFANDALGRITSWTDTNDSTYSYVYDERHRCTSQSGQEGHLASTYTYDTTDPETGHQVVTATDSLGHTTRFLVNSQYHVVAETGPDGATTYKTYDEQDHELTATDALGRTVSQAYDAAGRPTMVVRPDGSYTSVAYDDFGLPTVIAQSDGRCTYQEFDEYGNHLSVTDAASGTRTRFTYDAHGNLSGITDALGATTAVRCDPAGLPLEITDPMGAVTRYERDAFGRPVTITDSLGAVTHLEWTVEGRLSRRTGPDGSTESWTYDGEGNCLTHTDAMGAVSRFEYTHFDLLSARTGPDGVRYAFEHDTQLQLRKVTNPQGLTWTYDYDPAGRLIAETDFDDRTLTYAHDAAGRLTSRTTAMGDVIRFERDILGRTVRKDAAGAITTYDYDTTGALARAVNQDAVLELERDAAGRVLSETVNGRTLTYTYDELGRRVDRRTPAGAVSSWTYDAGGRRTSLHTSGRTISFTHDAAGRELSRTLGESLTLTNAYDPAGRLTKQDLFGPSNDPVQSRSYTYRADGNLTAIDDALNGSRSFDLDAAGRVTAVRAEGWTETYAYDEAGNQTEASWPSRMPSQEATGPRSYVGTRIRTAGGVRYEHDAAGRTILRQKPRLSRKPDTWHFSWDAEDRLTSVVTPDGVRWRYLYDALGRRIAKQRLADSEVVAEQVDFTWDGTTLCEQTSRASGAPESVSLTWDHDGLRPLTQSERKITTHHADAQQSEIDERFYAIVTDLVGAPTELLGEQGEVTWRARTTLWGATVWNRRATSYTPLRFPGQYFDQETGLHYNYFRSYDPECARYLTQDPLGLDAAPNPVTYVSNPHAWIDPLGLSPCPPRGEASNPFQYRQDAERAVFEAAGVPHGSTPDAEWTVTGNRDLKHAPGYTYSSNPTHWGHFRQFETPSGSRVVVEHTFDKAGPHFHAGSPKGMTLEEQMRSFVNFGWDNARTIRPDGTVGYPENMERYAKINKQGGDHHFFYQEGWGS</sequence>
<gene>
    <name evidence="6" type="ORF">ACFQVC_18990</name>
</gene>
<dbReference type="InterPro" id="IPR049082">
    <property type="entry name" value="T7SS_signal"/>
</dbReference>
<dbReference type="Pfam" id="PF21725">
    <property type="entry name" value="T7SS_signal"/>
    <property type="match status" value="1"/>
</dbReference>
<keyword evidence="1" id="KW-0677">Repeat</keyword>
<evidence type="ECO:0000259" key="5">
    <source>
        <dbReference type="Pfam" id="PF25023"/>
    </source>
</evidence>
<accession>A0ABW2JJJ7</accession>